<protein>
    <submittedName>
        <fullName evidence="1">Uncharacterized protein</fullName>
    </submittedName>
</protein>
<dbReference type="AlphaFoldDB" id="A0AAN5XLS5"/>
<proteinExistence type="predicted"/>
<evidence type="ECO:0000313" key="2">
    <source>
        <dbReference type="Proteomes" id="UP000461739"/>
    </source>
</evidence>
<gene>
    <name evidence="1" type="ORF">F8165_24635</name>
</gene>
<dbReference type="EMBL" id="WBPI01000022">
    <property type="protein sequence ID" value="KAB2447485.1"/>
    <property type="molecule type" value="Genomic_DNA"/>
</dbReference>
<organism evidence="1 2">
    <name type="scientific">Bacillus cereus</name>
    <dbReference type="NCBI Taxonomy" id="1396"/>
    <lineage>
        <taxon>Bacteria</taxon>
        <taxon>Bacillati</taxon>
        <taxon>Bacillota</taxon>
        <taxon>Bacilli</taxon>
        <taxon>Bacillales</taxon>
        <taxon>Bacillaceae</taxon>
        <taxon>Bacillus</taxon>
        <taxon>Bacillus cereus group</taxon>
    </lineage>
</organism>
<sequence length="91" mass="10977">MQKDCISYYESKKVEKLFEYGVPMEDMWLTECESFSSTKEFYGYYVDEFNPHHYPYVIYYHKSGSIIRIAIFFDDASFDRACQYIGLYFTS</sequence>
<evidence type="ECO:0000313" key="1">
    <source>
        <dbReference type="EMBL" id="KAB2447485.1"/>
    </source>
</evidence>
<dbReference type="RefSeq" id="WP_151527370.1">
    <property type="nucleotide sequence ID" value="NZ_WBPA01000015.1"/>
</dbReference>
<comment type="caution">
    <text evidence="1">The sequence shown here is derived from an EMBL/GenBank/DDBJ whole genome shotgun (WGS) entry which is preliminary data.</text>
</comment>
<name>A0AAN5XLS5_BACCE</name>
<accession>A0AAN5XLS5</accession>
<dbReference type="Proteomes" id="UP000461739">
    <property type="component" value="Unassembled WGS sequence"/>
</dbReference>
<reference evidence="1 2" key="1">
    <citation type="submission" date="2019-10" db="EMBL/GenBank/DDBJ databases">
        <title>Bacillus from the desert of Cuatro Cinegas, Coahuila.</title>
        <authorList>
            <person name="Olmedo-Alvarez G."/>
            <person name="Saldana S."/>
            <person name="Barcelo D."/>
        </authorList>
    </citation>
    <scope>NUCLEOTIDE SEQUENCE [LARGE SCALE GENOMIC DNA]</scope>
    <source>
        <strain evidence="1 2">CH316_11T</strain>
    </source>
</reference>